<comment type="caution">
    <text evidence="1">The sequence shown here is derived from an EMBL/GenBank/DDBJ whole genome shotgun (WGS) entry which is preliminary data.</text>
</comment>
<name>A0A1Z8B926_9FLAO</name>
<dbReference type="SUPFAM" id="SSF53335">
    <property type="entry name" value="S-adenosyl-L-methionine-dependent methyltransferases"/>
    <property type="match status" value="1"/>
</dbReference>
<dbReference type="EMBL" id="MAAX01000048">
    <property type="protein sequence ID" value="OUS19063.1"/>
    <property type="molecule type" value="Genomic_DNA"/>
</dbReference>
<accession>A0A1Z8B926</accession>
<dbReference type="PANTHER" id="PTHR43861:SF6">
    <property type="entry name" value="METHYLTRANSFERASE TYPE 11"/>
    <property type="match status" value="1"/>
</dbReference>
<gene>
    <name evidence="1" type="ORF">A9Q93_02875</name>
</gene>
<dbReference type="GO" id="GO:0032259">
    <property type="term" value="P:methylation"/>
    <property type="evidence" value="ECO:0007669"/>
    <property type="project" value="UniProtKB-KW"/>
</dbReference>
<proteinExistence type="predicted"/>
<keyword evidence="1" id="KW-0489">Methyltransferase</keyword>
<evidence type="ECO:0000313" key="1">
    <source>
        <dbReference type="EMBL" id="OUS19063.1"/>
    </source>
</evidence>
<organism evidence="1 2">
    <name type="scientific">Nonlabens dokdonensis</name>
    <dbReference type="NCBI Taxonomy" id="328515"/>
    <lineage>
        <taxon>Bacteria</taxon>
        <taxon>Pseudomonadati</taxon>
        <taxon>Bacteroidota</taxon>
        <taxon>Flavobacteriia</taxon>
        <taxon>Flavobacteriales</taxon>
        <taxon>Flavobacteriaceae</taxon>
        <taxon>Nonlabens</taxon>
    </lineage>
</organism>
<dbReference type="Pfam" id="PF13489">
    <property type="entry name" value="Methyltransf_23"/>
    <property type="match status" value="1"/>
</dbReference>
<dbReference type="PANTHER" id="PTHR43861">
    <property type="entry name" value="TRANS-ACONITATE 2-METHYLTRANSFERASE-RELATED"/>
    <property type="match status" value="1"/>
</dbReference>
<dbReference type="Gene3D" id="3.40.50.150">
    <property type="entry name" value="Vaccinia Virus protein VP39"/>
    <property type="match status" value="1"/>
</dbReference>
<evidence type="ECO:0000313" key="2">
    <source>
        <dbReference type="Proteomes" id="UP000196102"/>
    </source>
</evidence>
<dbReference type="Proteomes" id="UP000196102">
    <property type="component" value="Unassembled WGS sequence"/>
</dbReference>
<dbReference type="AlphaFoldDB" id="A0A1Z8B926"/>
<dbReference type="GO" id="GO:0008168">
    <property type="term" value="F:methyltransferase activity"/>
    <property type="evidence" value="ECO:0007669"/>
    <property type="project" value="UniProtKB-KW"/>
</dbReference>
<dbReference type="RefSeq" id="WP_303685882.1">
    <property type="nucleotide sequence ID" value="NZ_CAJXYO010000006.1"/>
</dbReference>
<dbReference type="CDD" id="cd02440">
    <property type="entry name" value="AdoMet_MTases"/>
    <property type="match status" value="1"/>
</dbReference>
<protein>
    <submittedName>
        <fullName evidence="1">Methyltransferase</fullName>
    </submittedName>
</protein>
<keyword evidence="1" id="KW-0808">Transferase</keyword>
<reference evidence="2" key="1">
    <citation type="journal article" date="2017" name="Proc. Natl. Acad. Sci. U.S.A.">
        <title>Simulation of Deepwater Horizon oil plume reveals substrate specialization within a complex community of hydrocarbon-degraders.</title>
        <authorList>
            <person name="Hu P."/>
            <person name="Dubinsky E.A."/>
            <person name="Probst A.J."/>
            <person name="Wang J."/>
            <person name="Sieber C.M.K."/>
            <person name="Tom L.M."/>
            <person name="Gardinali P."/>
            <person name="Banfield J.F."/>
            <person name="Atlas R.M."/>
            <person name="Andersen G.L."/>
        </authorList>
    </citation>
    <scope>NUCLEOTIDE SEQUENCE [LARGE SCALE GENOMIC DNA]</scope>
</reference>
<dbReference type="InterPro" id="IPR029063">
    <property type="entry name" value="SAM-dependent_MTases_sf"/>
</dbReference>
<sequence>MDYNNKSAKYYNNVRQEMLAYLPNNPKTIIDIGCGAGAFAEALKHKTNAETWGIEYMDKEAQVAATKLDKVFSGPCEDYLDELPDHYFDVIYCNDVLEHLVDPEMVLTKLKKKLTNKGILISSIPNIRYHNTFMRLLFKKDWIYNDHGVMDKTHLRWFTGKSIQRMYEDLGYTVLQHEGINKSKSIKPWLYNIPVLFTHLDIRYPQYATVASFKG</sequence>